<dbReference type="InterPro" id="IPR029044">
    <property type="entry name" value="Nucleotide-diphossugar_trans"/>
</dbReference>
<gene>
    <name evidence="1" type="ORF">B6A10_15975</name>
</gene>
<dbReference type="RefSeq" id="WP_188221658.1">
    <property type="nucleotide sequence ID" value="NZ_NASZ01000036.1"/>
</dbReference>
<evidence type="ECO:0000313" key="1">
    <source>
        <dbReference type="EMBL" id="MBD0726669.1"/>
    </source>
</evidence>
<evidence type="ECO:0008006" key="3">
    <source>
        <dbReference type="Google" id="ProtNLM"/>
    </source>
</evidence>
<sequence>MYQVKSPILFLIFNRPKETQILFNAIRDVKPKKLYVAADGPRKNGKDDLACKETKAILNQIDWECELITLFREENLGCGKAVSSAITWFFNNEEEGIILEDDCLPSNDFFRFVDAMLEKYRKDERVGHICGTNFQGGILRGNGDYYFSKTSPIWGWASWRRVWNKYDFKMSNLDSVYKKDLLVSLTDNKKYKRRIYDSFFETKRGFIDTWDYQFFYTNLLNNHLCVISNYNLISNIGFTDDATHTFDVNNPAANMAYGVLPDTITHPDTVLHCKEADIYELNRELAMSFSLKSEIVSILKRFGLFNSLQLLKRKFV</sequence>
<comment type="caution">
    <text evidence="1">The sequence shown here is derived from an EMBL/GenBank/DDBJ whole genome shotgun (WGS) entry which is preliminary data.</text>
</comment>
<evidence type="ECO:0000313" key="2">
    <source>
        <dbReference type="Proteomes" id="UP000661715"/>
    </source>
</evidence>
<dbReference type="EMBL" id="NASZ01000036">
    <property type="protein sequence ID" value="MBD0726669.1"/>
    <property type="molecule type" value="Genomic_DNA"/>
</dbReference>
<dbReference type="SUPFAM" id="SSF53448">
    <property type="entry name" value="Nucleotide-diphospho-sugar transferases"/>
    <property type="match status" value="1"/>
</dbReference>
<keyword evidence="2" id="KW-1185">Reference proteome</keyword>
<accession>A0ABR7UVE7</accession>
<reference evidence="1 2" key="1">
    <citation type="journal article" date="2020" name="Microbiol. Res.">
        <title>Flavobacterium pokkalii sp. nov., a novel plant growth promoting native rhizobacteria isolated from pokkali rice grown in coastal saline affected agricultural regions of southern India, Kerala.</title>
        <authorList>
            <person name="Menon R.R."/>
            <person name="Kumari S."/>
            <person name="Viver T."/>
            <person name="Rameshkumar N."/>
        </authorList>
    </citation>
    <scope>NUCLEOTIDE SEQUENCE [LARGE SCALE GENOMIC DNA]</scope>
    <source>
        <strain evidence="1 2">L1I52</strain>
    </source>
</reference>
<proteinExistence type="predicted"/>
<dbReference type="Proteomes" id="UP000661715">
    <property type="component" value="Unassembled WGS sequence"/>
</dbReference>
<name>A0ABR7UVE7_9FLAO</name>
<dbReference type="Gene3D" id="3.90.550.10">
    <property type="entry name" value="Spore Coat Polysaccharide Biosynthesis Protein SpsA, Chain A"/>
    <property type="match status" value="1"/>
</dbReference>
<protein>
    <recommendedName>
        <fullName evidence="3">Nucleotide-diphospho-sugar transferase</fullName>
    </recommendedName>
</protein>
<organism evidence="1 2">
    <name type="scientific">Flavobacterium pokkalii</name>
    <dbReference type="NCBI Taxonomy" id="1940408"/>
    <lineage>
        <taxon>Bacteria</taxon>
        <taxon>Pseudomonadati</taxon>
        <taxon>Bacteroidota</taxon>
        <taxon>Flavobacteriia</taxon>
        <taxon>Flavobacteriales</taxon>
        <taxon>Flavobacteriaceae</taxon>
        <taxon>Flavobacterium</taxon>
    </lineage>
</organism>